<evidence type="ECO:0000256" key="2">
    <source>
        <dbReference type="SAM" id="SignalP"/>
    </source>
</evidence>
<feature type="chain" id="PRO_5007280406" description="Peptidase C1A papain C-terminal domain-containing protein" evidence="2">
    <location>
        <begin position="19"/>
        <end position="445"/>
    </location>
</feature>
<keyword evidence="2" id="KW-0732">Signal</keyword>
<dbReference type="EMBL" id="CP014504">
    <property type="protein sequence ID" value="AMP98957.1"/>
    <property type="molecule type" value="Genomic_DNA"/>
</dbReference>
<dbReference type="InterPro" id="IPR013128">
    <property type="entry name" value="Peptidase_C1A"/>
</dbReference>
<name>A0A127VCK7_9SPHI</name>
<gene>
    <name evidence="4" type="ORF">AY601_2055</name>
</gene>
<dbReference type="KEGG" id="pcm:AY601_2055"/>
<dbReference type="CDD" id="cd02619">
    <property type="entry name" value="Peptidase_C1"/>
    <property type="match status" value="1"/>
</dbReference>
<evidence type="ECO:0000256" key="1">
    <source>
        <dbReference type="ARBA" id="ARBA00008455"/>
    </source>
</evidence>
<feature type="signal peptide" evidence="2">
    <location>
        <begin position="1"/>
        <end position="18"/>
    </location>
</feature>
<dbReference type="InterPro" id="IPR038765">
    <property type="entry name" value="Papain-like_cys_pep_sf"/>
</dbReference>
<dbReference type="Pfam" id="PF00112">
    <property type="entry name" value="Peptidase_C1"/>
    <property type="match status" value="1"/>
</dbReference>
<dbReference type="Gene3D" id="3.90.70.10">
    <property type="entry name" value="Cysteine proteinases"/>
    <property type="match status" value="1"/>
</dbReference>
<evidence type="ECO:0000313" key="4">
    <source>
        <dbReference type="EMBL" id="AMP98957.1"/>
    </source>
</evidence>
<comment type="similarity">
    <text evidence="1">Belongs to the peptidase C1 family.</text>
</comment>
<dbReference type="SUPFAM" id="SSF54001">
    <property type="entry name" value="Cysteine proteinases"/>
    <property type="match status" value="1"/>
</dbReference>
<reference evidence="4 5" key="1">
    <citation type="submission" date="2016-03" db="EMBL/GenBank/DDBJ databases">
        <title>Complete genome sequence of Pedobacter cryoconitis PAMC 27485.</title>
        <authorList>
            <person name="Lee J."/>
            <person name="Kim O.-S."/>
        </authorList>
    </citation>
    <scope>NUCLEOTIDE SEQUENCE [LARGE SCALE GENOMIC DNA]</scope>
    <source>
        <strain evidence="4 5">PAMC 27485</strain>
    </source>
</reference>
<dbReference type="InterPro" id="IPR000668">
    <property type="entry name" value="Peptidase_C1A_C"/>
</dbReference>
<dbReference type="RefSeq" id="WP_068400147.1">
    <property type="nucleotide sequence ID" value="NZ_CP014504.1"/>
</dbReference>
<evidence type="ECO:0000259" key="3">
    <source>
        <dbReference type="Pfam" id="PF00112"/>
    </source>
</evidence>
<keyword evidence="5" id="KW-1185">Reference proteome</keyword>
<sequence precursor="true">MKFKLTMLGLFIVINGYAQDFAIGAIETDAATYNRIGQAPMPVGSNIPASVDLSPRMPPVGDQNIQFSCVAWATSYAAYGYANNQSTNCNYFDANGAQNGDCLFSPSFIYNQINGGQNRGTRYEDAFSVMKNQGNATLNSMPYIPNNWQTQPNFQTRQIAANFKIDSYWQLGVTGGDMFLETKAYLAQGVPVVVSAKVDDYFKPRSYYPNPYVWSNWSGQVNDMSHAIVIVGYDDHTARFKFINSWGTRWGTQGYGYISYDMYRGGAVSQAWIIKTKNSSINSPVVLARESKNINQEDVNAGLNFTINYPSFFIFPTMPTPQQYNSALMTFTGFASIPVGLGSNSQVVIYFYFNNNGSKGNFVGSINPATRTLKGQAVINTMVTPLYPNTNFTSPITLSIAYSDLGVQKGYPFVAITTSLIAEPVLLIDNFPVRIGRLLPFTVSL</sequence>
<dbReference type="AlphaFoldDB" id="A0A127VCK7"/>
<evidence type="ECO:0000313" key="5">
    <source>
        <dbReference type="Proteomes" id="UP000071561"/>
    </source>
</evidence>
<protein>
    <recommendedName>
        <fullName evidence="3">Peptidase C1A papain C-terminal domain-containing protein</fullName>
    </recommendedName>
</protein>
<dbReference type="GO" id="GO:0008234">
    <property type="term" value="F:cysteine-type peptidase activity"/>
    <property type="evidence" value="ECO:0007669"/>
    <property type="project" value="InterPro"/>
</dbReference>
<feature type="domain" description="Peptidase C1A papain C-terminal" evidence="3">
    <location>
        <begin position="50"/>
        <end position="262"/>
    </location>
</feature>
<dbReference type="PATRIC" id="fig|188932.3.peg.2154"/>
<organism evidence="4 5">
    <name type="scientific">Pedobacter cryoconitis</name>
    <dbReference type="NCBI Taxonomy" id="188932"/>
    <lineage>
        <taxon>Bacteria</taxon>
        <taxon>Pseudomonadati</taxon>
        <taxon>Bacteroidota</taxon>
        <taxon>Sphingobacteriia</taxon>
        <taxon>Sphingobacteriales</taxon>
        <taxon>Sphingobacteriaceae</taxon>
        <taxon>Pedobacter</taxon>
    </lineage>
</organism>
<dbReference type="GO" id="GO:0006508">
    <property type="term" value="P:proteolysis"/>
    <property type="evidence" value="ECO:0007669"/>
    <property type="project" value="InterPro"/>
</dbReference>
<dbReference type="Proteomes" id="UP000071561">
    <property type="component" value="Chromosome"/>
</dbReference>
<accession>A0A127VCK7</accession>
<proteinExistence type="inferred from homology"/>
<dbReference type="OrthoDB" id="3648721at2"/>
<dbReference type="PANTHER" id="PTHR12411">
    <property type="entry name" value="CYSTEINE PROTEASE FAMILY C1-RELATED"/>
    <property type="match status" value="1"/>
</dbReference>